<comment type="caution">
    <text evidence="3">The sequence shown here is derived from an EMBL/GenBank/DDBJ whole genome shotgun (WGS) entry which is preliminary data.</text>
</comment>
<dbReference type="RefSeq" id="WP_121937254.1">
    <property type="nucleotide sequence ID" value="NZ_REFR01000009.1"/>
</dbReference>
<dbReference type="PANTHER" id="PTHR34978:SF3">
    <property type="entry name" value="SLR0241 PROTEIN"/>
    <property type="match status" value="1"/>
</dbReference>
<proteinExistence type="predicted"/>
<feature type="transmembrane region" description="Helical" evidence="1">
    <location>
        <begin position="12"/>
        <end position="31"/>
    </location>
</feature>
<dbReference type="InParanoid" id="A0A3M0CRC6"/>
<protein>
    <submittedName>
        <fullName evidence="3">BlaR1 peptidase M56</fullName>
    </submittedName>
</protein>
<organism evidence="3 4">
    <name type="scientific">Eilatimonas milleporae</name>
    <dbReference type="NCBI Taxonomy" id="911205"/>
    <lineage>
        <taxon>Bacteria</taxon>
        <taxon>Pseudomonadati</taxon>
        <taxon>Pseudomonadota</taxon>
        <taxon>Alphaproteobacteria</taxon>
        <taxon>Kordiimonadales</taxon>
        <taxon>Kordiimonadaceae</taxon>
        <taxon>Eilatimonas</taxon>
    </lineage>
</organism>
<evidence type="ECO:0000313" key="4">
    <source>
        <dbReference type="Proteomes" id="UP000271227"/>
    </source>
</evidence>
<gene>
    <name evidence="3" type="ORF">BXY39_0528</name>
</gene>
<keyword evidence="1" id="KW-0812">Transmembrane</keyword>
<dbReference type="Proteomes" id="UP000271227">
    <property type="component" value="Unassembled WGS sequence"/>
</dbReference>
<keyword evidence="1" id="KW-1133">Transmembrane helix</keyword>
<keyword evidence="1" id="KW-0472">Membrane</keyword>
<dbReference type="CDD" id="cd07341">
    <property type="entry name" value="M56_BlaR1_MecR1_like"/>
    <property type="match status" value="1"/>
</dbReference>
<feature type="domain" description="Peptidase M56" evidence="2">
    <location>
        <begin position="180"/>
        <end position="373"/>
    </location>
</feature>
<dbReference type="OrthoDB" id="7817988at2"/>
<dbReference type="AlphaFoldDB" id="A0A3M0CRC6"/>
<dbReference type="InterPro" id="IPR052173">
    <property type="entry name" value="Beta-lactam_resp_regulator"/>
</dbReference>
<sequence>MNALTSEYAVLAVLLRFAAGSTLILGGVWLAERFDLFKRADIAETGWKLAVTASLCLLLPIPSPSVLRVDIPVPATTATRTPVTRNIPRILTPDQYGPDEMAPAIQAQTAAGGMENYSRPETDSEGLSKQPFVFLPDTDPSTLRTVPSSTVTGLREAELPGADIPAPGPAAEERGSVSTSWSRQAMTGVLVLIALGLAVLLLRYGLAARQLGTRQRIAVGTPPFEALHRLCADAGIRHAPYLSRSNRIGSPICLPGREICLPDWAFDDLPSHELKSLLAHELAHTVRRDPVMLIALQCLTRIFFFQPLFRLAEKRLTDLAELQADAWAARLIADPRAVAEALYACAYKINDEKQQQQWGFAMTGRKTILTDRIERLLSEDGQQNAVGRPAKALLATLMAGIAFGLPGIQIAAALPGDAAPDYAEIADTLPKPDPSAAPIVVMVPGVDSQASPPHTAPRVVLIPEVVTIPGVTPEPPLPSISLDGTKTAPEGGPLVLSSGLLGTDRAISDKRGYEVSRHLVGNMTMEDGRPVTGTINIVGDDHDDTLSVHWKGHVKLSDALDNIIGLSPGGYFELLTTGDRARRRLLVENSRDSDTLALSYYEDGTEIPIDGRTRKWITSSLITLSREAGFNAAERVDSLIRQGGTDAVLDELEKIDSDYVTRLYSQHLVDNATLTEKELKRLIGQIGKMESDYDTRLALTHLISQPSLSDSSFEDILSAAEKIESDYELRLLTSAYINRFEPSERTNALLIRIAEKIESDYELRLLLEQMIARSNMTDAQVRDILDLAGTTIESDYELRLLIGAISHKIGTSGETTRNALHAADSIESNYEKRLALSMIIAQGMLDEDGWIALVQSTQNMESDHEKGMVLQQVAGMMPRTGKMRASFEKAVRTIDSDHTREELERVLGNGR</sequence>
<reference evidence="3 4" key="1">
    <citation type="submission" date="2018-10" db="EMBL/GenBank/DDBJ databases">
        <title>Genomic Encyclopedia of Archaeal and Bacterial Type Strains, Phase II (KMG-II): from individual species to whole genera.</title>
        <authorList>
            <person name="Goeker M."/>
        </authorList>
    </citation>
    <scope>NUCLEOTIDE SEQUENCE [LARGE SCALE GENOMIC DNA]</scope>
    <source>
        <strain evidence="3 4">DSM 25217</strain>
    </source>
</reference>
<dbReference type="EMBL" id="REFR01000009">
    <property type="protein sequence ID" value="RMB12038.1"/>
    <property type="molecule type" value="Genomic_DNA"/>
</dbReference>
<evidence type="ECO:0000256" key="1">
    <source>
        <dbReference type="SAM" id="Phobius"/>
    </source>
</evidence>
<dbReference type="InterPro" id="IPR008756">
    <property type="entry name" value="Peptidase_M56"/>
</dbReference>
<accession>A0A3M0CRC6</accession>
<name>A0A3M0CRC6_9PROT</name>
<dbReference type="Pfam" id="PF05569">
    <property type="entry name" value="Peptidase_M56"/>
    <property type="match status" value="1"/>
</dbReference>
<evidence type="ECO:0000259" key="2">
    <source>
        <dbReference type="Pfam" id="PF05569"/>
    </source>
</evidence>
<evidence type="ECO:0000313" key="3">
    <source>
        <dbReference type="EMBL" id="RMB12038.1"/>
    </source>
</evidence>
<keyword evidence="4" id="KW-1185">Reference proteome</keyword>
<feature type="transmembrane region" description="Helical" evidence="1">
    <location>
        <begin position="185"/>
        <end position="206"/>
    </location>
</feature>
<dbReference type="PANTHER" id="PTHR34978">
    <property type="entry name" value="POSSIBLE SENSOR-TRANSDUCER PROTEIN BLAR"/>
    <property type="match status" value="1"/>
</dbReference>